<protein>
    <submittedName>
        <fullName evidence="1">B229_C2_182</fullName>
    </submittedName>
</protein>
<dbReference type="InterPro" id="IPR032466">
    <property type="entry name" value="Metal_Hydrolase"/>
</dbReference>
<dbReference type="EMBL" id="U00020">
    <property type="protein sequence ID" value="AAA17294.1"/>
    <property type="molecule type" value="Genomic_DNA"/>
</dbReference>
<accession>Q49860</accession>
<sequence>MFPILYIDQMALDFPELVIVCGHVEYPWIEEMVAVACKYENVYIDASAYVIKRLPQKTHPLYENHYRTKQSLVRYQLPNDDSHACSSGVGQTRAQ</sequence>
<evidence type="ECO:0000313" key="1">
    <source>
        <dbReference type="EMBL" id="AAA17294.1"/>
    </source>
</evidence>
<reference evidence="1" key="1">
    <citation type="submission" date="1994-01" db="EMBL/GenBank/DDBJ databases">
        <authorList>
            <person name="Smith D.R."/>
        </authorList>
    </citation>
    <scope>NUCLEOTIDE SEQUENCE</scope>
</reference>
<organism evidence="1">
    <name type="scientific">Mycobacterium leprae</name>
    <dbReference type="NCBI Taxonomy" id="1769"/>
    <lineage>
        <taxon>Bacteria</taxon>
        <taxon>Bacillati</taxon>
        <taxon>Actinomycetota</taxon>
        <taxon>Actinomycetes</taxon>
        <taxon>Mycobacteriales</taxon>
        <taxon>Mycobacteriaceae</taxon>
        <taxon>Mycobacterium</taxon>
    </lineage>
</organism>
<dbReference type="SUPFAM" id="SSF51556">
    <property type="entry name" value="Metallo-dependent hydrolases"/>
    <property type="match status" value="1"/>
</dbReference>
<dbReference type="PIR" id="S72980">
    <property type="entry name" value="S72980"/>
</dbReference>
<dbReference type="AlphaFoldDB" id="Q49860"/>
<dbReference type="Gene3D" id="3.20.20.140">
    <property type="entry name" value="Metal-dependent hydrolases"/>
    <property type="match status" value="1"/>
</dbReference>
<reference evidence="1" key="2">
    <citation type="submission" date="1994-03" db="EMBL/GenBank/DDBJ databases">
        <authorList>
            <person name="Robison K."/>
        </authorList>
    </citation>
    <scope>NUCLEOTIDE SEQUENCE</scope>
</reference>
<proteinExistence type="predicted"/>
<name>Q49860_MYCLR</name>